<protein>
    <recommendedName>
        <fullName evidence="2">PemK-like protein</fullName>
    </recommendedName>
</protein>
<comment type="caution">
    <text evidence="1">The sequence shown here is derived from an EMBL/GenBank/DDBJ whole genome shotgun (WGS) entry which is preliminary data.</text>
</comment>
<dbReference type="Pfam" id="PF02452">
    <property type="entry name" value="PemK_toxin"/>
    <property type="match status" value="1"/>
</dbReference>
<accession>X1KEH9</accession>
<dbReference type="EMBL" id="BARU01039379">
    <property type="protein sequence ID" value="GAH80463.1"/>
    <property type="molecule type" value="Genomic_DNA"/>
</dbReference>
<dbReference type="Gene3D" id="2.30.30.110">
    <property type="match status" value="1"/>
</dbReference>
<name>X1KEH9_9ZZZZ</name>
<evidence type="ECO:0000313" key="1">
    <source>
        <dbReference type="EMBL" id="GAH80463.1"/>
    </source>
</evidence>
<proteinExistence type="predicted"/>
<reference evidence="1" key="1">
    <citation type="journal article" date="2014" name="Front. Microbiol.">
        <title>High frequency of phylogenetically diverse reductive dehalogenase-homologous genes in deep subseafloor sedimentary metagenomes.</title>
        <authorList>
            <person name="Kawai M."/>
            <person name="Futagami T."/>
            <person name="Toyoda A."/>
            <person name="Takaki Y."/>
            <person name="Nishi S."/>
            <person name="Hori S."/>
            <person name="Arai W."/>
            <person name="Tsubouchi T."/>
            <person name="Morono Y."/>
            <person name="Uchiyama I."/>
            <person name="Ito T."/>
            <person name="Fujiyama A."/>
            <person name="Inagaki F."/>
            <person name="Takami H."/>
        </authorList>
    </citation>
    <scope>NUCLEOTIDE SEQUENCE</scope>
    <source>
        <strain evidence="1">Expedition CK06-06</strain>
    </source>
</reference>
<dbReference type="SUPFAM" id="SSF50118">
    <property type="entry name" value="Cell growth inhibitor/plasmid maintenance toxic component"/>
    <property type="match status" value="1"/>
</dbReference>
<sequence>MMSYKRGDVVLLRFPHSDLTTYSKRPGLLVDYFLVVQADDVKTGLPQKIVVLITKTPRRGSTRVPIKKGSHAGRMMNLLHDSVVVADNIRTVEEREIDKVIGHCPDMTKVDDALRK</sequence>
<dbReference type="AlphaFoldDB" id="X1KEH9"/>
<organism evidence="1">
    <name type="scientific">marine sediment metagenome</name>
    <dbReference type="NCBI Taxonomy" id="412755"/>
    <lineage>
        <taxon>unclassified sequences</taxon>
        <taxon>metagenomes</taxon>
        <taxon>ecological metagenomes</taxon>
    </lineage>
</organism>
<dbReference type="InterPro" id="IPR011067">
    <property type="entry name" value="Plasmid_toxin/cell-grow_inhib"/>
</dbReference>
<dbReference type="GO" id="GO:0003677">
    <property type="term" value="F:DNA binding"/>
    <property type="evidence" value="ECO:0007669"/>
    <property type="project" value="InterPro"/>
</dbReference>
<feature type="non-terminal residue" evidence="1">
    <location>
        <position position="116"/>
    </location>
</feature>
<dbReference type="InterPro" id="IPR003477">
    <property type="entry name" value="PemK-like"/>
</dbReference>
<evidence type="ECO:0008006" key="2">
    <source>
        <dbReference type="Google" id="ProtNLM"/>
    </source>
</evidence>
<gene>
    <name evidence="1" type="ORF">S03H2_61044</name>
</gene>